<evidence type="ECO:0000313" key="3">
    <source>
        <dbReference type="EMBL" id="CAF1132360.1"/>
    </source>
</evidence>
<feature type="compositionally biased region" description="Polar residues" evidence="1">
    <location>
        <begin position="1"/>
        <end position="16"/>
    </location>
</feature>
<dbReference type="EMBL" id="CAJNON010000239">
    <property type="protein sequence ID" value="CAF1132360.1"/>
    <property type="molecule type" value="Genomic_DNA"/>
</dbReference>
<evidence type="ECO:0000313" key="5">
    <source>
        <dbReference type="EMBL" id="CAF3550579.1"/>
    </source>
</evidence>
<evidence type="ECO:0000256" key="1">
    <source>
        <dbReference type="SAM" id="MobiDB-lite"/>
    </source>
</evidence>
<dbReference type="EMBL" id="CAJNOE010000288">
    <property type="protein sequence ID" value="CAF1121150.1"/>
    <property type="molecule type" value="Genomic_DNA"/>
</dbReference>
<dbReference type="Proteomes" id="UP000663868">
    <property type="component" value="Unassembled WGS sequence"/>
</dbReference>
<feature type="compositionally biased region" description="Low complexity" evidence="1">
    <location>
        <begin position="108"/>
        <end position="118"/>
    </location>
</feature>
<feature type="region of interest" description="Disordered" evidence="1">
    <location>
        <begin position="1"/>
        <end position="20"/>
    </location>
</feature>
<dbReference type="Proteomes" id="UP000663881">
    <property type="component" value="Unassembled WGS sequence"/>
</dbReference>
<dbReference type="EMBL" id="CAJOBB010000080">
    <property type="protein sequence ID" value="CAF3550579.1"/>
    <property type="molecule type" value="Genomic_DNA"/>
</dbReference>
<sequence>MEANQHSNTANQSTDGYLSDITAKKNKYNILQSTAPNTSDEPRSRSHSIKHWFSKNLTNITTSHGSHEESFRRQRANTTTQHGRHSPPPSSFPSVNRFANISEQRQRSSTMDSITSSSKKVPRPKKILTATDQQVQQAPSVFQFMLGR</sequence>
<dbReference type="Proteomes" id="UP000663891">
    <property type="component" value="Unassembled WGS sequence"/>
</dbReference>
<dbReference type="Proteomes" id="UP000663860">
    <property type="component" value="Unassembled WGS sequence"/>
</dbReference>
<dbReference type="EMBL" id="CAJNOG010001991">
    <property type="protein sequence ID" value="CAF1483610.1"/>
    <property type="molecule type" value="Genomic_DNA"/>
</dbReference>
<evidence type="ECO:0000313" key="7">
    <source>
        <dbReference type="Proteomes" id="UP000663891"/>
    </source>
</evidence>
<evidence type="ECO:0000313" key="6">
    <source>
        <dbReference type="EMBL" id="CAF3947520.1"/>
    </source>
</evidence>
<feature type="compositionally biased region" description="Polar residues" evidence="1">
    <location>
        <begin position="29"/>
        <end position="39"/>
    </location>
</feature>
<feature type="compositionally biased region" description="Polar residues" evidence="1">
    <location>
        <begin position="92"/>
        <end position="103"/>
    </location>
</feature>
<protein>
    <submittedName>
        <fullName evidence="3">Uncharacterized protein</fullName>
    </submittedName>
</protein>
<feature type="compositionally biased region" description="Polar residues" evidence="1">
    <location>
        <begin position="55"/>
        <end position="64"/>
    </location>
</feature>
<name>A0A814RHJ5_9BILA</name>
<gene>
    <name evidence="2" type="ORF">IZO911_LOCUS24149</name>
    <name evidence="4" type="ORF">JYZ213_LOCUS42513</name>
    <name evidence="5" type="ORF">KXQ929_LOCUS2629</name>
    <name evidence="6" type="ORF">OKA104_LOCUS26754</name>
    <name evidence="3" type="ORF">VCS650_LOCUS21804</name>
</gene>
<dbReference type="EMBL" id="CAJOAY010002378">
    <property type="protein sequence ID" value="CAF3947520.1"/>
    <property type="molecule type" value="Genomic_DNA"/>
</dbReference>
<reference evidence="3" key="1">
    <citation type="submission" date="2021-02" db="EMBL/GenBank/DDBJ databases">
        <authorList>
            <person name="Nowell W R."/>
        </authorList>
    </citation>
    <scope>NUCLEOTIDE SEQUENCE</scope>
</reference>
<proteinExistence type="predicted"/>
<dbReference type="AlphaFoldDB" id="A0A814RHJ5"/>
<accession>A0A814RHJ5</accession>
<evidence type="ECO:0000313" key="4">
    <source>
        <dbReference type="EMBL" id="CAF1483610.1"/>
    </source>
</evidence>
<evidence type="ECO:0000313" key="2">
    <source>
        <dbReference type="EMBL" id="CAF1121150.1"/>
    </source>
</evidence>
<comment type="caution">
    <text evidence="3">The sequence shown here is derived from an EMBL/GenBank/DDBJ whole genome shotgun (WGS) entry which is preliminary data.</text>
</comment>
<organism evidence="3 7">
    <name type="scientific">Adineta steineri</name>
    <dbReference type="NCBI Taxonomy" id="433720"/>
    <lineage>
        <taxon>Eukaryota</taxon>
        <taxon>Metazoa</taxon>
        <taxon>Spiralia</taxon>
        <taxon>Gnathifera</taxon>
        <taxon>Rotifera</taxon>
        <taxon>Eurotatoria</taxon>
        <taxon>Bdelloidea</taxon>
        <taxon>Adinetida</taxon>
        <taxon>Adinetidae</taxon>
        <taxon>Adineta</taxon>
    </lineage>
</organism>
<feature type="region of interest" description="Disordered" evidence="1">
    <location>
        <begin position="28"/>
        <end position="125"/>
    </location>
</feature>
<dbReference type="OrthoDB" id="10080928at2759"/>
<dbReference type="Proteomes" id="UP000663845">
    <property type="component" value="Unassembled WGS sequence"/>
</dbReference>